<comment type="caution">
    <text evidence="2">The sequence shown here is derived from an EMBL/GenBank/DDBJ whole genome shotgun (WGS) entry which is preliminary data.</text>
</comment>
<keyword evidence="1" id="KW-1133">Transmembrane helix</keyword>
<keyword evidence="1" id="KW-0812">Transmembrane</keyword>
<accession>A0A3M8PBY8</accession>
<gene>
    <name evidence="2" type="ORF">EEX84_01930</name>
</gene>
<protein>
    <submittedName>
        <fullName evidence="2">Uncharacterized protein</fullName>
    </submittedName>
</protein>
<keyword evidence="1" id="KW-0472">Membrane</keyword>
<dbReference type="EMBL" id="RIAX01000001">
    <property type="protein sequence ID" value="RNF41132.1"/>
    <property type="molecule type" value="Genomic_DNA"/>
</dbReference>
<evidence type="ECO:0000313" key="2">
    <source>
        <dbReference type="EMBL" id="RNF41132.1"/>
    </source>
</evidence>
<organism evidence="2 3">
    <name type="scientific">Planococcus salinus</name>
    <dbReference type="NCBI Taxonomy" id="1848460"/>
    <lineage>
        <taxon>Bacteria</taxon>
        <taxon>Bacillati</taxon>
        <taxon>Bacillota</taxon>
        <taxon>Bacilli</taxon>
        <taxon>Bacillales</taxon>
        <taxon>Caryophanaceae</taxon>
        <taxon>Planococcus</taxon>
    </lineage>
</organism>
<dbReference type="Proteomes" id="UP000275473">
    <property type="component" value="Unassembled WGS sequence"/>
</dbReference>
<sequence length="110" mass="12567">MKTGKKRIQGRDFLFNKLKTIASLSILTGVLLLIANADETFNLYKVPYILIIAGFVLLIISLLVTNHEKHLLCRIGLHRFVQVDRDSEVPALFVYQCERCGKEKKAMKSF</sequence>
<keyword evidence="3" id="KW-1185">Reference proteome</keyword>
<proteinExistence type="predicted"/>
<evidence type="ECO:0000313" key="3">
    <source>
        <dbReference type="Proteomes" id="UP000275473"/>
    </source>
</evidence>
<reference evidence="2 3" key="1">
    <citation type="journal article" date="2018" name="Int. J. Syst. Evol. Microbiol.">
        <title>Planococcus salinus sp. nov., a moderately halophilic bacterium isolated from a saline-alkali soil.</title>
        <authorList>
            <person name="Gan L."/>
        </authorList>
    </citation>
    <scope>NUCLEOTIDE SEQUENCE [LARGE SCALE GENOMIC DNA]</scope>
    <source>
        <strain evidence="2 3">LCB217</strain>
    </source>
</reference>
<name>A0A3M8PBY8_9BACL</name>
<feature type="transmembrane region" description="Helical" evidence="1">
    <location>
        <begin position="47"/>
        <end position="65"/>
    </location>
</feature>
<dbReference type="AlphaFoldDB" id="A0A3M8PBY8"/>
<evidence type="ECO:0000256" key="1">
    <source>
        <dbReference type="SAM" id="Phobius"/>
    </source>
</evidence>